<dbReference type="InterPro" id="IPR014600">
    <property type="entry name" value="UCP035905_mem"/>
</dbReference>
<feature type="transmembrane region" description="Helical" evidence="2">
    <location>
        <begin position="853"/>
        <end position="874"/>
    </location>
</feature>
<dbReference type="PANTHER" id="PTHR38434">
    <property type="entry name" value="BLL2549 PROTEIN"/>
    <property type="match status" value="1"/>
</dbReference>
<feature type="transmembrane region" description="Helical" evidence="2">
    <location>
        <begin position="342"/>
        <end position="360"/>
    </location>
</feature>
<evidence type="ECO:0000313" key="4">
    <source>
        <dbReference type="Proteomes" id="UP001054820"/>
    </source>
</evidence>
<feature type="transmembrane region" description="Helical" evidence="2">
    <location>
        <begin position="180"/>
        <end position="201"/>
    </location>
</feature>
<feature type="transmembrane region" description="Helical" evidence="2">
    <location>
        <begin position="396"/>
        <end position="416"/>
    </location>
</feature>
<dbReference type="RefSeq" id="WP_237263252.1">
    <property type="nucleotide sequence ID" value="NZ_AP024202.1"/>
</dbReference>
<feature type="transmembrane region" description="Helical" evidence="2">
    <location>
        <begin position="236"/>
        <end position="256"/>
    </location>
</feature>
<feature type="transmembrane region" description="Helical" evidence="2">
    <location>
        <begin position="474"/>
        <end position="491"/>
    </location>
</feature>
<feature type="transmembrane region" description="Helical" evidence="2">
    <location>
        <begin position="784"/>
        <end position="805"/>
    </location>
</feature>
<feature type="transmembrane region" description="Helical" evidence="2">
    <location>
        <begin position="452"/>
        <end position="467"/>
    </location>
</feature>
<feature type="transmembrane region" description="Helical" evidence="2">
    <location>
        <begin position="372"/>
        <end position="390"/>
    </location>
</feature>
<name>A0ABN6CV66_9GAMM</name>
<evidence type="ECO:0000256" key="2">
    <source>
        <dbReference type="SAM" id="Phobius"/>
    </source>
</evidence>
<dbReference type="Pfam" id="PF10101">
    <property type="entry name" value="DUF2339"/>
    <property type="match status" value="1"/>
</dbReference>
<feature type="transmembrane region" description="Helical" evidence="2">
    <location>
        <begin position="312"/>
        <end position="330"/>
    </location>
</feature>
<feature type="transmembrane region" description="Helical" evidence="2">
    <location>
        <begin position="154"/>
        <end position="174"/>
    </location>
</feature>
<dbReference type="Proteomes" id="UP001054820">
    <property type="component" value="Chromosome"/>
</dbReference>
<evidence type="ECO:0000256" key="1">
    <source>
        <dbReference type="SAM" id="MobiDB-lite"/>
    </source>
</evidence>
<gene>
    <name evidence="3" type="ORF">THMIRHAM_06900</name>
</gene>
<keyword evidence="2" id="KW-0812">Transmembrane</keyword>
<organism evidence="3 4">
    <name type="scientific">Thiomicrorhabdus immobilis</name>
    <dbReference type="NCBI Taxonomy" id="2791037"/>
    <lineage>
        <taxon>Bacteria</taxon>
        <taxon>Pseudomonadati</taxon>
        <taxon>Pseudomonadota</taxon>
        <taxon>Gammaproteobacteria</taxon>
        <taxon>Thiotrichales</taxon>
        <taxon>Piscirickettsiaceae</taxon>
        <taxon>Thiomicrorhabdus</taxon>
    </lineage>
</organism>
<feature type="transmembrane region" description="Helical" evidence="2">
    <location>
        <begin position="539"/>
        <end position="557"/>
    </location>
</feature>
<feature type="transmembrane region" description="Helical" evidence="2">
    <location>
        <begin position="428"/>
        <end position="446"/>
    </location>
</feature>
<keyword evidence="2" id="KW-1133">Transmembrane helix</keyword>
<keyword evidence="4" id="KW-1185">Reference proteome</keyword>
<dbReference type="EMBL" id="AP024202">
    <property type="protein sequence ID" value="BCN92905.1"/>
    <property type="molecule type" value="Genomic_DNA"/>
</dbReference>
<feature type="transmembrane region" description="Helical" evidence="2">
    <location>
        <begin position="601"/>
        <end position="619"/>
    </location>
</feature>
<feature type="region of interest" description="Disordered" evidence="1">
    <location>
        <begin position="61"/>
        <end position="87"/>
    </location>
</feature>
<protein>
    <submittedName>
        <fullName evidence="3">Membrane protein</fullName>
    </submittedName>
</protein>
<feature type="transmembrane region" description="Helical" evidence="2">
    <location>
        <begin position="825"/>
        <end position="846"/>
    </location>
</feature>
<proteinExistence type="predicted"/>
<keyword evidence="2" id="KW-0472">Membrane</keyword>
<dbReference type="PIRSF" id="PIRSF035905">
    <property type="entry name" value="UCP035905_mp"/>
    <property type="match status" value="1"/>
</dbReference>
<feature type="transmembrane region" description="Helical" evidence="2">
    <location>
        <begin position="685"/>
        <end position="705"/>
    </location>
</feature>
<feature type="transmembrane region" description="Helical" evidence="2">
    <location>
        <begin position="656"/>
        <end position="673"/>
    </location>
</feature>
<dbReference type="InterPro" id="IPR019286">
    <property type="entry name" value="DUF2339_TM"/>
</dbReference>
<evidence type="ECO:0000313" key="3">
    <source>
        <dbReference type="EMBL" id="BCN92905.1"/>
    </source>
</evidence>
<accession>A0ABN6CV66</accession>
<feature type="transmembrane region" description="Helical" evidence="2">
    <location>
        <begin position="6"/>
        <end position="34"/>
    </location>
</feature>
<feature type="compositionally biased region" description="Polar residues" evidence="1">
    <location>
        <begin position="61"/>
        <end position="70"/>
    </location>
</feature>
<feature type="transmembrane region" description="Helical" evidence="2">
    <location>
        <begin position="569"/>
        <end position="589"/>
    </location>
</feature>
<feature type="transmembrane region" description="Helical" evidence="2">
    <location>
        <begin position="880"/>
        <end position="900"/>
    </location>
</feature>
<dbReference type="PANTHER" id="PTHR38434:SF1">
    <property type="entry name" value="BLL2549 PROTEIN"/>
    <property type="match status" value="1"/>
</dbReference>
<feature type="transmembrane region" description="Helical" evidence="2">
    <location>
        <begin position="748"/>
        <end position="772"/>
    </location>
</feature>
<feature type="region of interest" description="Disordered" evidence="1">
    <location>
        <begin position="101"/>
        <end position="125"/>
    </location>
</feature>
<feature type="transmembrane region" description="Helical" evidence="2">
    <location>
        <begin position="263"/>
        <end position="281"/>
    </location>
</feature>
<feature type="transmembrane region" description="Helical" evidence="2">
    <location>
        <begin position="208"/>
        <end position="230"/>
    </location>
</feature>
<feature type="transmembrane region" description="Helical" evidence="2">
    <location>
        <begin position="287"/>
        <end position="305"/>
    </location>
</feature>
<feature type="transmembrane region" description="Helical" evidence="2">
    <location>
        <begin position="717"/>
        <end position="736"/>
    </location>
</feature>
<reference evidence="3" key="1">
    <citation type="journal article" date="2022" name="Arch. Microbiol.">
        <title>Thiomicrorhabdus immobilis sp. nov., a mesophilic sulfur-oxidizing bacterium isolated from sediment of a brackish lake in northern Japan.</title>
        <authorList>
            <person name="Kojima H."/>
            <person name="Mochizuki J."/>
            <person name="Kanda M."/>
            <person name="Watanabe T."/>
            <person name="Fukui M."/>
        </authorList>
    </citation>
    <scope>NUCLEOTIDE SEQUENCE</scope>
    <source>
        <strain evidence="3">Am19</strain>
    </source>
</reference>
<sequence length="915" mass="103190">MAEILITIGLLISVLMSESFSYAFLALLVLYLFFENKNIHKQLRNLKQELTLLNQKNITPDAANTQPLKTENTKETKPDSSLIEEPPVDDSISADIEHSKRLQSPWETDTQTEEKPALKTQPSLTETRFENLPKAPQTNQWLNRLIEFTTTGNLTVKAGIVVLFFGVAFLLKYAADNSLLPIEFRLTFVAMGASALGYLGWRLRYKNPLYALVLQGGSVAILYLTAYTSFKLYDVVSVELGFVLLIVIMAIALLLALYQDAKVLAFIGAAGGFLAPIVASTGEGNHIVLFSYYALLNFSIFVIAWFKSWRELNLLGFVMTFIIGVIWGVLKYQTDHFASTEFFLILFFLLYVVISILHALKQPPNLKGLVDGTLLFGPPIIGATIQAILVEPFAYGIAYSTLSLGAFYLVLAGFFYQKNRAELQTLYQAFFALSVIFFTLTIPLAFDNNWSSAAWAIEGAGVIWISLRQQRTLSLAFGLMVLLGASLLYVLEVSLNLQAHDIAILNPYFMGGMMIALSSLFSAFFLFKAQHQLSKSYQGIDIILLLWGLTWWFTSAWREIEAFIPREYSLIILLLHLALSAIIVTRIEVRYQWTTLQHGRLGWLILLAIMIGLNIDSQPHPFANYAVWGWLLNAYLFYRILYWFESNLKTQLNNPTTLHALSFALFLGLLSYESQWLAQEYYNDWITQSGLMLILPLVLAIYLIVKAKFWPFKSHKSLYRNLIAWPTIGIIVIWNLSLNLQSPGGASFMPYIPVLNLLDFVSLVSLMVILQWWKLPERQNWLKITIWGPYLAGLVGFLAFNAMLLRTLHHWFAVSYNPHAWMHSILTQATLSISWSLLGFIIISVSNKIQSRTLWIAGSALLGLVLLKVFTIDLASSGSIARIVSFIAVGGILLVIGYLYPIPPNNKTEKAEQNL</sequence>
<feature type="transmembrane region" description="Helical" evidence="2">
    <location>
        <begin position="625"/>
        <end position="644"/>
    </location>
</feature>
<feature type="transmembrane region" description="Helical" evidence="2">
    <location>
        <begin position="503"/>
        <end position="527"/>
    </location>
</feature>